<accession>A0AA86NB82</accession>
<dbReference type="Proteomes" id="UP001642409">
    <property type="component" value="Unassembled WGS sequence"/>
</dbReference>
<protein>
    <recommendedName>
        <fullName evidence="5">Transmembrane protein</fullName>
    </recommendedName>
</protein>
<evidence type="ECO:0000313" key="4">
    <source>
        <dbReference type="Proteomes" id="UP001642409"/>
    </source>
</evidence>
<dbReference type="AlphaFoldDB" id="A0AA86NB82"/>
<reference evidence="2" key="1">
    <citation type="submission" date="2023-06" db="EMBL/GenBank/DDBJ databases">
        <authorList>
            <person name="Kurt Z."/>
        </authorList>
    </citation>
    <scope>NUCLEOTIDE SEQUENCE</scope>
</reference>
<proteinExistence type="predicted"/>
<evidence type="ECO:0008006" key="5">
    <source>
        <dbReference type="Google" id="ProtNLM"/>
    </source>
</evidence>
<organism evidence="2">
    <name type="scientific">Hexamita inflata</name>
    <dbReference type="NCBI Taxonomy" id="28002"/>
    <lineage>
        <taxon>Eukaryota</taxon>
        <taxon>Metamonada</taxon>
        <taxon>Diplomonadida</taxon>
        <taxon>Hexamitidae</taxon>
        <taxon>Hexamitinae</taxon>
        <taxon>Hexamita</taxon>
    </lineage>
</organism>
<evidence type="ECO:0000256" key="1">
    <source>
        <dbReference type="SAM" id="Phobius"/>
    </source>
</evidence>
<keyword evidence="4" id="KW-1185">Reference proteome</keyword>
<feature type="transmembrane region" description="Helical" evidence="1">
    <location>
        <begin position="323"/>
        <end position="343"/>
    </location>
</feature>
<keyword evidence="1" id="KW-0472">Membrane</keyword>
<sequence>MSSLINGSTNDQIQLLEQKIENIKNEFIIIDQSIYNNLTDIENRIISNFSKADQNLYINTTTLDRRIYTNITSLKNDIKVIQIAADTNLLLNTTVLDWRIFNNISQLNSTFQNVSLKLRDINDSLLKQKEAIQKQQNTINNLTYQINCTSNLGFSIINGSCIQLVCPISGQQSINGICQCININQIVKNGYCVCPLNSQVVRITCICNIGGQVMLNGQCVCSTTGAIVMNDVCTCGVNSSNISNTCSCPSGASLVNGVCTCTNINAYISGNQCVNKAQMVCASARTQTQLCKVILVFVLLIQVRLVQRAFAQLLVKRYRTHIVLVQLLVHLLIIVLVHVELIAQTYQTHVVVLLALT</sequence>
<keyword evidence="1" id="KW-1133">Transmembrane helix</keyword>
<evidence type="ECO:0000313" key="3">
    <source>
        <dbReference type="EMBL" id="CAL6110792.1"/>
    </source>
</evidence>
<keyword evidence="1" id="KW-0812">Transmembrane</keyword>
<dbReference type="EMBL" id="CATOUU010000088">
    <property type="protein sequence ID" value="CAI9916008.1"/>
    <property type="molecule type" value="Genomic_DNA"/>
</dbReference>
<evidence type="ECO:0000313" key="2">
    <source>
        <dbReference type="EMBL" id="CAI9916008.1"/>
    </source>
</evidence>
<name>A0AA86NB82_9EUKA</name>
<reference evidence="3 4" key="2">
    <citation type="submission" date="2024-07" db="EMBL/GenBank/DDBJ databases">
        <authorList>
            <person name="Akdeniz Z."/>
        </authorList>
    </citation>
    <scope>NUCLEOTIDE SEQUENCE [LARGE SCALE GENOMIC DNA]</scope>
</reference>
<comment type="caution">
    <text evidence="2">The sequence shown here is derived from an EMBL/GenBank/DDBJ whole genome shotgun (WGS) entry which is preliminary data.</text>
</comment>
<gene>
    <name evidence="2" type="ORF">HINF_LOCUS3653</name>
    <name evidence="3" type="ORF">HINF_LOCUS76087</name>
</gene>
<dbReference type="EMBL" id="CAXDID020000696">
    <property type="protein sequence ID" value="CAL6110792.1"/>
    <property type="molecule type" value="Genomic_DNA"/>
</dbReference>